<dbReference type="PANTHER" id="PTHR11717:SF31">
    <property type="entry name" value="LOW MOLECULAR WEIGHT PROTEIN-TYROSINE-PHOSPHATASE ETP-RELATED"/>
    <property type="match status" value="1"/>
</dbReference>
<dbReference type="OrthoDB" id="295776at2157"/>
<evidence type="ECO:0000256" key="2">
    <source>
        <dbReference type="ARBA" id="ARBA00022801"/>
    </source>
</evidence>
<organism evidence="5 6">
    <name type="scientific">Methanobrevibacter millerae</name>
    <dbReference type="NCBI Taxonomy" id="230361"/>
    <lineage>
        <taxon>Archaea</taxon>
        <taxon>Methanobacteriati</taxon>
        <taxon>Methanobacteriota</taxon>
        <taxon>Methanomada group</taxon>
        <taxon>Methanobacteria</taxon>
        <taxon>Methanobacteriales</taxon>
        <taxon>Methanobacteriaceae</taxon>
        <taxon>Methanobrevibacter</taxon>
    </lineage>
</organism>
<dbReference type="InterPro" id="IPR050438">
    <property type="entry name" value="LMW_PTPase"/>
</dbReference>
<dbReference type="InterPro" id="IPR017867">
    <property type="entry name" value="Tyr_phospatase_low_mol_wt"/>
</dbReference>
<protein>
    <submittedName>
        <fullName evidence="5">Protein-tyrosine phosphatase</fullName>
    </submittedName>
</protein>
<evidence type="ECO:0000313" key="5">
    <source>
        <dbReference type="EMBL" id="SDA48578.1"/>
    </source>
</evidence>
<proteinExistence type="inferred from homology"/>
<evidence type="ECO:0000313" key="6">
    <source>
        <dbReference type="Proteomes" id="UP000323439"/>
    </source>
</evidence>
<dbReference type="SUPFAM" id="SSF52788">
    <property type="entry name" value="Phosphotyrosine protein phosphatases I"/>
    <property type="match status" value="1"/>
</dbReference>
<gene>
    <name evidence="5" type="ORF">SAMN02910315_00827</name>
</gene>
<keyword evidence="6" id="KW-1185">Reference proteome</keyword>
<reference evidence="5 6" key="1">
    <citation type="submission" date="2016-10" db="EMBL/GenBank/DDBJ databases">
        <authorList>
            <person name="Varghese N."/>
            <person name="Submissions S."/>
        </authorList>
    </citation>
    <scope>NUCLEOTIDE SEQUENCE [LARGE SCALE GENOMIC DNA]</scope>
    <source>
        <strain evidence="5 6">DSM 16643</strain>
    </source>
</reference>
<evidence type="ECO:0000259" key="4">
    <source>
        <dbReference type="SMART" id="SM00226"/>
    </source>
</evidence>
<dbReference type="Gene3D" id="3.40.50.2300">
    <property type="match status" value="1"/>
</dbReference>
<dbReference type="PANTHER" id="PTHR11717">
    <property type="entry name" value="LOW MOLECULAR WEIGHT PROTEIN TYROSINE PHOSPHATASE"/>
    <property type="match status" value="1"/>
</dbReference>
<dbReference type="InterPro" id="IPR036196">
    <property type="entry name" value="Ptyr_pPase_sf"/>
</dbReference>
<keyword evidence="2" id="KW-0378">Hydrolase</keyword>
<sequence>MKILFVCTGNTCRSAMAEGIFKSMVEGIEVYSAGVSTFSGGSASNHAISVCSRHNININNHKTTNINELDVFEMDLVLTATVGHRNDLKRYYPDLNVYTIKEYAGGYDDLDIKDPIGGDYDDYDYCFLEIKEALEKVAEKIGCNKVDVLIDLDENGYSKYLSNKAKKS</sequence>
<accession>A0A1G5VS57</accession>
<name>A0A1G5VS57_9EURY</name>
<evidence type="ECO:0000256" key="3">
    <source>
        <dbReference type="ARBA" id="ARBA00022912"/>
    </source>
</evidence>
<evidence type="ECO:0000256" key="1">
    <source>
        <dbReference type="ARBA" id="ARBA00011063"/>
    </source>
</evidence>
<dbReference type="SMART" id="SM00226">
    <property type="entry name" value="LMWPc"/>
    <property type="match status" value="1"/>
</dbReference>
<dbReference type="InterPro" id="IPR023485">
    <property type="entry name" value="Ptyr_pPase"/>
</dbReference>
<dbReference type="PRINTS" id="PR00719">
    <property type="entry name" value="LMWPTPASE"/>
</dbReference>
<comment type="similarity">
    <text evidence="1">Belongs to the low molecular weight phosphotyrosine protein phosphatase family.</text>
</comment>
<dbReference type="RefSeq" id="WP_188118071.1">
    <property type="nucleotide sequence ID" value="NZ_FMXB01000005.1"/>
</dbReference>
<dbReference type="CDD" id="cd16344">
    <property type="entry name" value="LMWPAP"/>
    <property type="match status" value="1"/>
</dbReference>
<dbReference type="EMBL" id="FMXB01000005">
    <property type="protein sequence ID" value="SDA48578.1"/>
    <property type="molecule type" value="Genomic_DNA"/>
</dbReference>
<dbReference type="Pfam" id="PF01451">
    <property type="entry name" value="LMWPc"/>
    <property type="match status" value="1"/>
</dbReference>
<dbReference type="GO" id="GO:0004725">
    <property type="term" value="F:protein tyrosine phosphatase activity"/>
    <property type="evidence" value="ECO:0007669"/>
    <property type="project" value="InterPro"/>
</dbReference>
<keyword evidence="3" id="KW-0904">Protein phosphatase</keyword>
<feature type="domain" description="Phosphotyrosine protein phosphatase I" evidence="4">
    <location>
        <begin position="1"/>
        <end position="140"/>
    </location>
</feature>
<dbReference type="AlphaFoldDB" id="A0A1G5VS57"/>
<dbReference type="Proteomes" id="UP000323439">
    <property type="component" value="Unassembled WGS sequence"/>
</dbReference>